<feature type="compositionally biased region" description="Low complexity" evidence="4">
    <location>
        <begin position="277"/>
        <end position="311"/>
    </location>
</feature>
<keyword evidence="7" id="KW-1185">Reference proteome</keyword>
<dbReference type="PROSITE" id="PS00189">
    <property type="entry name" value="LIPOYL"/>
    <property type="match status" value="1"/>
</dbReference>
<dbReference type="InterPro" id="IPR023213">
    <property type="entry name" value="CAT-like_dom_sf"/>
</dbReference>
<dbReference type="Gene3D" id="2.40.50.100">
    <property type="match status" value="1"/>
</dbReference>
<evidence type="ECO:0000256" key="1">
    <source>
        <dbReference type="ARBA" id="ARBA00007317"/>
    </source>
</evidence>
<feature type="region of interest" description="Disordered" evidence="4">
    <location>
        <begin position="720"/>
        <end position="759"/>
    </location>
</feature>
<dbReference type="InterPro" id="IPR011053">
    <property type="entry name" value="Single_hybrid_motif"/>
</dbReference>
<dbReference type="EMBL" id="HG001752">
    <property type="protein sequence ID" value="CDF35942.1"/>
    <property type="molecule type" value="Genomic_DNA"/>
</dbReference>
<feature type="compositionally biased region" description="Low complexity" evidence="4">
    <location>
        <begin position="726"/>
        <end position="754"/>
    </location>
</feature>
<feature type="compositionally biased region" description="Basic residues" evidence="4">
    <location>
        <begin position="263"/>
        <end position="276"/>
    </location>
</feature>
<proteinExistence type="inferred from homology"/>
<dbReference type="PROSITE" id="PS50968">
    <property type="entry name" value="BIOTINYL_LIPOYL"/>
    <property type="match status" value="1"/>
</dbReference>
<dbReference type="InterPro" id="IPR000089">
    <property type="entry name" value="Biotin_lipoyl"/>
</dbReference>
<accession>R7QBR3</accession>
<dbReference type="OrthoDB" id="537444at2759"/>
<feature type="compositionally biased region" description="Low complexity" evidence="4">
    <location>
        <begin position="323"/>
        <end position="341"/>
    </location>
</feature>
<dbReference type="Pfam" id="PF00364">
    <property type="entry name" value="Biotin_lipoyl"/>
    <property type="match status" value="1"/>
</dbReference>
<dbReference type="STRING" id="2769.R7QBR3"/>
<dbReference type="InterPro" id="IPR045257">
    <property type="entry name" value="E2/Pdx1"/>
</dbReference>
<dbReference type="Gramene" id="CDF35942">
    <property type="protein sequence ID" value="CDF35942"/>
    <property type="gene ID" value="CHC_T00004322001"/>
</dbReference>
<evidence type="ECO:0000256" key="3">
    <source>
        <dbReference type="ARBA" id="ARBA00022946"/>
    </source>
</evidence>
<dbReference type="Proteomes" id="UP000012073">
    <property type="component" value="Unassembled WGS sequence"/>
</dbReference>
<keyword evidence="2" id="KW-0450">Lipoyl</keyword>
<evidence type="ECO:0000256" key="4">
    <source>
        <dbReference type="SAM" id="MobiDB-lite"/>
    </source>
</evidence>
<dbReference type="InterPro" id="IPR003016">
    <property type="entry name" value="2-oxoA_DH_lipoyl-BS"/>
</dbReference>
<dbReference type="InterPro" id="IPR001078">
    <property type="entry name" value="2-oxoacid_DH_actylTfrase"/>
</dbReference>
<dbReference type="GO" id="GO:0005739">
    <property type="term" value="C:mitochondrion"/>
    <property type="evidence" value="ECO:0007669"/>
    <property type="project" value="TreeGrafter"/>
</dbReference>
<dbReference type="GO" id="GO:0016746">
    <property type="term" value="F:acyltransferase activity"/>
    <property type="evidence" value="ECO:0007669"/>
    <property type="project" value="InterPro"/>
</dbReference>
<sequence length="1055" mass="113964">MKHNLVRVATGGEKAPFFHRPTHLAPSCNGTRAALSDAFTAIFCAFLRFEPPASGIRPPVPPLCPCLVFQASLRPAPLSFTPALLFILFLLPTPLNAPTQSPLNQNKRPSLPPPPRRHNSRFPRPLPHAPLPSPGLSPMMSLTPARGRRVSDGPTSGKRGRPESYVRRYWEDIGVPNVGPKCIFCDHRSVTRLFRAPPATRHTLICKNAPEDVKDTLRRLTNNKYSRRPPVASDSSSVQAVAVAAAAAVESKPHNPQSQQRQQHQRQHHQQHRTQHPHPQQQHPHQQQQHHPTQPLQHHQPQPQHHQTQPHQQHHQPQHHSQDQSQPQQPQPVSQQPQQPQFTFKTSPPNQPDPHSHDPTSIPSIASPRHVSANVVSSMNGASTAALNPAVDASGVPVTVRSAILNDPRSVATVPRTMGLVHAASHAVNSATMSPATDILYASGSAQRLLHQQPEELTSPATASLNRAYAELAFAVMEAMFPPALGRKKDGHVPTPGEFRAALQDIKEAARCKAKRQRNEARAEAARLQNAISVLVTTKTISGATERPKEMVPQKLIDGYKVLGDGILTAEPLNAITQNFSGTAASSRFSHTQRFPLDIFRLAALCKALRISLKLMAIRYLSSLPEHKEIIMPKVSPTMTAGRLVSWKKQEGEAFEEGEDIADVESDKATMPISAREDGFMAKILVGEDSPEIPLGEILAITVEEEELIPAFKDYALPSEAEKETPVPAAAPSATDAAPPSTPQTQSPSPAQAQYTGPKGPAVMRAIVPTGPQGRMLKGDILAAIEAGTAFQAAPASAPPLAPPTATKADTAATGDLQLAEVDGMPAHTDVPVTSMRRAIAKRLVLSKAGVPHRYASSSYELDNLLAMRQRLNSMGPPSKISVNDFMIRAIAIALRRVPEMNVSWDEGSQQVVYNENVDISMAVAIEGGLITPIVTRADSRGLADIAKTTKDLVARAKGGTLAPEEFEGGSFSVSNLGMFGISKFSAIINPPQSGILAVGSGFQRAVLNEDNTLSTVTEGTATLSTDARAVEEKTAAEFLNEYSKCISNPESMLM</sequence>
<dbReference type="CDD" id="cd06849">
    <property type="entry name" value="lipoyl_domain"/>
    <property type="match status" value="1"/>
</dbReference>
<evidence type="ECO:0000313" key="6">
    <source>
        <dbReference type="EMBL" id="CDF35942.1"/>
    </source>
</evidence>
<dbReference type="GO" id="GO:0045254">
    <property type="term" value="C:pyruvate dehydrogenase complex"/>
    <property type="evidence" value="ECO:0007669"/>
    <property type="project" value="InterPro"/>
</dbReference>
<dbReference type="Gene3D" id="3.30.559.10">
    <property type="entry name" value="Chloramphenicol acetyltransferase-like domain"/>
    <property type="match status" value="1"/>
</dbReference>
<dbReference type="PANTHER" id="PTHR23151">
    <property type="entry name" value="DIHYDROLIPOAMIDE ACETYL/SUCCINYL-TRANSFERASE-RELATED"/>
    <property type="match status" value="1"/>
</dbReference>
<comment type="similarity">
    <text evidence="1">Belongs to the 2-oxoacid dehydrogenase family.</text>
</comment>
<gene>
    <name evidence="6" type="ORF">CHC_T00004322001</name>
</gene>
<evidence type="ECO:0000259" key="5">
    <source>
        <dbReference type="PROSITE" id="PS50968"/>
    </source>
</evidence>
<feature type="compositionally biased region" description="Low complexity" evidence="4">
    <location>
        <begin position="231"/>
        <end position="262"/>
    </location>
</feature>
<dbReference type="AlphaFoldDB" id="R7QBR3"/>
<reference evidence="7" key="1">
    <citation type="journal article" date="2013" name="Proc. Natl. Acad. Sci. U.S.A.">
        <title>Genome structure and metabolic features in the red seaweed Chondrus crispus shed light on evolution of the Archaeplastida.</title>
        <authorList>
            <person name="Collen J."/>
            <person name="Porcel B."/>
            <person name="Carre W."/>
            <person name="Ball S.G."/>
            <person name="Chaparro C."/>
            <person name="Tonon T."/>
            <person name="Barbeyron T."/>
            <person name="Michel G."/>
            <person name="Noel B."/>
            <person name="Valentin K."/>
            <person name="Elias M."/>
            <person name="Artiguenave F."/>
            <person name="Arun A."/>
            <person name="Aury J.M."/>
            <person name="Barbosa-Neto J.F."/>
            <person name="Bothwell J.H."/>
            <person name="Bouget F.Y."/>
            <person name="Brillet L."/>
            <person name="Cabello-Hurtado F."/>
            <person name="Capella-Gutierrez S."/>
            <person name="Charrier B."/>
            <person name="Cladiere L."/>
            <person name="Cock J.M."/>
            <person name="Coelho S.M."/>
            <person name="Colleoni C."/>
            <person name="Czjzek M."/>
            <person name="Da Silva C."/>
            <person name="Delage L."/>
            <person name="Denoeud F."/>
            <person name="Deschamps P."/>
            <person name="Dittami S.M."/>
            <person name="Gabaldon T."/>
            <person name="Gachon C.M."/>
            <person name="Groisillier A."/>
            <person name="Herve C."/>
            <person name="Jabbari K."/>
            <person name="Katinka M."/>
            <person name="Kloareg B."/>
            <person name="Kowalczyk N."/>
            <person name="Labadie K."/>
            <person name="Leblanc C."/>
            <person name="Lopez P.J."/>
            <person name="McLachlan D.H."/>
            <person name="Meslet-Cladiere L."/>
            <person name="Moustafa A."/>
            <person name="Nehr Z."/>
            <person name="Nyvall Collen P."/>
            <person name="Panaud O."/>
            <person name="Partensky F."/>
            <person name="Poulain J."/>
            <person name="Rensing S.A."/>
            <person name="Rousvoal S."/>
            <person name="Samson G."/>
            <person name="Symeonidi A."/>
            <person name="Weissenbach J."/>
            <person name="Zambounis A."/>
            <person name="Wincker P."/>
            <person name="Boyen C."/>
        </authorList>
    </citation>
    <scope>NUCLEOTIDE SEQUENCE [LARGE SCALE GENOMIC DNA]</scope>
    <source>
        <strain evidence="7">cv. Stackhouse</strain>
    </source>
</reference>
<dbReference type="RefSeq" id="XP_005715761.1">
    <property type="nucleotide sequence ID" value="XM_005715704.1"/>
</dbReference>
<organism evidence="6 7">
    <name type="scientific">Chondrus crispus</name>
    <name type="common">Carrageen Irish moss</name>
    <name type="synonym">Polymorpha crispa</name>
    <dbReference type="NCBI Taxonomy" id="2769"/>
    <lineage>
        <taxon>Eukaryota</taxon>
        <taxon>Rhodophyta</taxon>
        <taxon>Florideophyceae</taxon>
        <taxon>Rhodymeniophycidae</taxon>
        <taxon>Gigartinales</taxon>
        <taxon>Gigartinaceae</taxon>
        <taxon>Chondrus</taxon>
    </lineage>
</organism>
<dbReference type="FunFam" id="2.40.50.100:FF:000010">
    <property type="entry name" value="Acetyltransferase component of pyruvate dehydrogenase complex"/>
    <property type="match status" value="1"/>
</dbReference>
<evidence type="ECO:0000313" key="7">
    <source>
        <dbReference type="Proteomes" id="UP000012073"/>
    </source>
</evidence>
<name>R7QBR3_CHOCR</name>
<keyword evidence="3" id="KW-0809">Transit peptide</keyword>
<feature type="compositionally biased region" description="Pro residues" evidence="4">
    <location>
        <begin position="124"/>
        <end position="135"/>
    </location>
</feature>
<dbReference type="GeneID" id="17323476"/>
<feature type="region of interest" description="Disordered" evidence="4">
    <location>
        <begin position="221"/>
        <end position="366"/>
    </location>
</feature>
<feature type="compositionally biased region" description="Polar residues" evidence="4">
    <location>
        <begin position="99"/>
        <end position="108"/>
    </location>
</feature>
<dbReference type="SUPFAM" id="SSF51230">
    <property type="entry name" value="Single hybrid motif"/>
    <property type="match status" value="1"/>
</dbReference>
<evidence type="ECO:0000256" key="2">
    <source>
        <dbReference type="ARBA" id="ARBA00022823"/>
    </source>
</evidence>
<dbReference type="GO" id="GO:0006086">
    <property type="term" value="P:pyruvate decarboxylation to acetyl-CoA"/>
    <property type="evidence" value="ECO:0007669"/>
    <property type="project" value="InterPro"/>
</dbReference>
<dbReference type="PANTHER" id="PTHR23151:SF90">
    <property type="entry name" value="DIHYDROLIPOYLLYSINE-RESIDUE ACETYLTRANSFERASE COMPONENT OF PYRUVATE DEHYDROGENASE COMPLEX, MITOCHONDRIAL-RELATED"/>
    <property type="match status" value="1"/>
</dbReference>
<protein>
    <recommendedName>
        <fullName evidence="5">Lipoyl-binding domain-containing protein</fullName>
    </recommendedName>
</protein>
<feature type="region of interest" description="Disordered" evidence="4">
    <location>
        <begin position="99"/>
        <end position="162"/>
    </location>
</feature>
<dbReference type="SUPFAM" id="SSF52777">
    <property type="entry name" value="CoA-dependent acyltransferases"/>
    <property type="match status" value="1"/>
</dbReference>
<feature type="domain" description="Lipoyl-binding" evidence="5">
    <location>
        <begin position="627"/>
        <end position="703"/>
    </location>
</feature>
<dbReference type="Pfam" id="PF00198">
    <property type="entry name" value="2-oxoacid_dh"/>
    <property type="match status" value="1"/>
</dbReference>
<dbReference type="KEGG" id="ccp:CHC_T00004322001"/>